<dbReference type="InterPro" id="IPR027417">
    <property type="entry name" value="P-loop_NTPase"/>
</dbReference>
<sequence length="1827" mass="200017">MATPQSPSHHGLDVTGTFDRLREAYFRYYDTPFGLADQRLEHERRALFDRDNGAYRLPLVELRPEYVSTPHGLSTSVANCGAPSELADFAACGLIPANRPLYLHQERALTAGMAAGTNMIVTAGTGSGKTESFLLPVLGSLLEESRTWVGSPASYCPWWQQGGTPFASQRQGETGRDRAVRALVLYPMNALVDDQLMRMRRALDSDAARSWLDANRHGHRFYFGRYTGATPVTGSRETNSAVERLRDVLNATELRGLRAAQVAQETGNDEVRYFVPRLDGAEMRSRWDMADAPPDVLVTNYSMLNVMLLRERDGHYFDSTRKWLEADPSHRFTLVVDELHMYRGTAGTEVAYLLRNLKQRLGLDEHPHQLRVLAASASIDAERDQDYLEEFFGVDASSFEFVPGTLSMPGTAPVGTASLATQILDSEESATPRIVRDAGLTDTLRRAFLTKESDDAPEIPVAKPLAALADKVFSEAPETDRETALKRLLSALSDDSVDGDPKVRAHYFFRNVPGVWACSDPACTLGPQDEKPRPVGRLFREPVTRCGCGARVLELLYCQNCGDVMLGGFTPEGATQRSAVKTLLLADVPELGKLPDQVQSERTANNYLVYWPHTANTLPTLPGSNWTRDGGNVQYEFRRSELTPASGGIRNARPHGGHTGWTFHAVVPAARRTRRDPAQLSPFPTTCPSCGDDWEIQWGPGGVRLPHTDQRTQRSPIRTMRTGFEKINQVLTTELATDMGDNDRKVILFTDSRQDAAKLSSGLGLRHYQDLLRLLLHEQMQASADIAPDIALARAHVVDGDKTPESWAAFDRLEKHEALVFQKLRDTWEGRPGHDLADEPGLILSLSKGPTVDASTGAISAKLLMLGLNPGGPHASIEKTASGRKWTGLYDWSLTPPQPRSNLSAEQQALLAEINVKLLAEVLDGLFSGGGRDFESLGLGWLALSSDDEPLDILASDDMAYTRASLRVLANARRFEGMRTPRQDPPAQLRNFWKAIEQAGGPTTIQLQNVFTLKCGTAVRDYLIDPTRVLLRQSNGKAWVCDNCGRQHLSRSCGFCVHCYKALPVDAESVDPTSDYYGWKATRQAGRFRLNTEELTGQTDRIDAQGRQARFQGVFLDSGADPEVGKADGIDLLSVTTTMEAGVDIGALSAVVLGNMPPTRFNYQQRVGRAGRRGSPVAIALTVCRGRSHDEYYFDQPERITNDPTPKPYLATGRKEIFARSLRAEVLRRAMRDVETAMTNDGLDFTRTVNVHGAFGQVTDWHAARSYLVDWLTSHAATVQQVAQAFADRTPLAPEASNLTPACIAELPDLIDRAAADGTVGHEDLSQRLAEAGVLPMFGFPTSVRYLYLERPFKTYPWPPANVIDRDLAIASSQFAPMSEVVRDRQIYTSIGLAAFQPAGRRVEHADGDPLGHDRTIYLCRSCSYLSDEDLGDIVTCPQCGYGPDGFAKMSLREPLGFRAWKPRDFDGNFSWSPRAMAARALADLNALDSATVGSAIAYSGPGRRFVINDNGGKLFTFKAAAAGGQNWGGYVSVEAIDKGIIPQALAAGDALDPVALGAVQPTDFLFFGPQSGTIPSEGIRLNFSGGTQPYGAPDISDGRRAAWYSLAFLIRRVAAAELDIEPLELVAGMFAGLASNGESAPYAFIADTLENGAGFSTHLGRAEELRDLIKAIGKHLDKLAEPEHADDCSASCYRCLRDYGNISYHALLDWRLARDLLHVLLHGKLEVDEQVLQRAAEAWAHGYSAEVLPDATGAVRFEHPQGDRVLVVRHPLESADTVLMSDRLAEAMALAEVAAPGVPAVILDSLTLDRDPGSVLQLAETMDAPA</sequence>
<dbReference type="GO" id="GO:0006289">
    <property type="term" value="P:nucleotide-excision repair"/>
    <property type="evidence" value="ECO:0007669"/>
    <property type="project" value="TreeGrafter"/>
</dbReference>
<dbReference type="GO" id="GO:0036297">
    <property type="term" value="P:interstrand cross-link repair"/>
    <property type="evidence" value="ECO:0007669"/>
    <property type="project" value="TreeGrafter"/>
</dbReference>
<dbReference type="PANTHER" id="PTHR47957:SF3">
    <property type="entry name" value="ATP-DEPENDENT HELICASE HRQ1"/>
    <property type="match status" value="1"/>
</dbReference>
<dbReference type="GO" id="GO:0005524">
    <property type="term" value="F:ATP binding"/>
    <property type="evidence" value="ECO:0007669"/>
    <property type="project" value="UniProtKB-KW"/>
</dbReference>
<dbReference type="SUPFAM" id="SSF57802">
    <property type="entry name" value="Rubredoxin-like"/>
    <property type="match status" value="1"/>
</dbReference>
<keyword evidence="5" id="KW-1185">Reference proteome</keyword>
<gene>
    <name evidence="4" type="ORF">EDD34_0970</name>
</gene>
<proteinExistence type="predicted"/>
<dbReference type="Proteomes" id="UP000280501">
    <property type="component" value="Unassembled WGS sequence"/>
</dbReference>
<keyword evidence="2" id="KW-0067">ATP-binding</keyword>
<evidence type="ECO:0000313" key="4">
    <source>
        <dbReference type="EMBL" id="RPF20379.1"/>
    </source>
</evidence>
<evidence type="ECO:0000259" key="3">
    <source>
        <dbReference type="PROSITE" id="PS51192"/>
    </source>
</evidence>
<comment type="caution">
    <text evidence="4">The sequence shown here is derived from an EMBL/GenBank/DDBJ whole genome shotgun (WGS) entry which is preliminary data.</text>
</comment>
<dbReference type="RefSeq" id="WP_123813556.1">
    <property type="nucleotide sequence ID" value="NZ_RKQZ01000001.1"/>
</dbReference>
<dbReference type="SMART" id="SM00490">
    <property type="entry name" value="HELICc"/>
    <property type="match status" value="1"/>
</dbReference>
<dbReference type="GO" id="GO:0043138">
    <property type="term" value="F:3'-5' DNA helicase activity"/>
    <property type="evidence" value="ECO:0007669"/>
    <property type="project" value="TreeGrafter"/>
</dbReference>
<name>A0A3N4YGZ7_9MICO</name>
<organism evidence="4 5">
    <name type="scientific">Myceligenerans xiligouense</name>
    <dbReference type="NCBI Taxonomy" id="253184"/>
    <lineage>
        <taxon>Bacteria</taxon>
        <taxon>Bacillati</taxon>
        <taxon>Actinomycetota</taxon>
        <taxon>Actinomycetes</taxon>
        <taxon>Micrococcales</taxon>
        <taxon>Promicromonosporaceae</taxon>
        <taxon>Myceligenerans</taxon>
    </lineage>
</organism>
<keyword evidence="4" id="KW-0378">Hydrolase</keyword>
<dbReference type="EMBL" id="RKQZ01000001">
    <property type="protein sequence ID" value="RPF20379.1"/>
    <property type="molecule type" value="Genomic_DNA"/>
</dbReference>
<dbReference type="PROSITE" id="PS51192">
    <property type="entry name" value="HELICASE_ATP_BIND_1"/>
    <property type="match status" value="1"/>
</dbReference>
<keyword evidence="1" id="KW-0547">Nucleotide-binding</keyword>
<dbReference type="Gene3D" id="3.40.50.300">
    <property type="entry name" value="P-loop containing nucleotide triphosphate hydrolases"/>
    <property type="match status" value="2"/>
</dbReference>
<dbReference type="GO" id="GO:0003676">
    <property type="term" value="F:nucleic acid binding"/>
    <property type="evidence" value="ECO:0007669"/>
    <property type="project" value="InterPro"/>
</dbReference>
<dbReference type="SMART" id="SM00487">
    <property type="entry name" value="DEXDc"/>
    <property type="match status" value="1"/>
</dbReference>
<dbReference type="PANTHER" id="PTHR47957">
    <property type="entry name" value="ATP-DEPENDENT HELICASE HRQ1"/>
    <property type="match status" value="1"/>
</dbReference>
<dbReference type="InterPro" id="IPR014001">
    <property type="entry name" value="Helicase_ATP-bd"/>
</dbReference>
<dbReference type="InterPro" id="IPR001650">
    <property type="entry name" value="Helicase_C-like"/>
</dbReference>
<dbReference type="SUPFAM" id="SSF52540">
    <property type="entry name" value="P-loop containing nucleoside triphosphate hydrolases"/>
    <property type="match status" value="1"/>
</dbReference>
<reference evidence="4 5" key="1">
    <citation type="submission" date="2018-11" db="EMBL/GenBank/DDBJ databases">
        <title>Sequencing the genomes of 1000 actinobacteria strains.</title>
        <authorList>
            <person name="Klenk H.-P."/>
        </authorList>
    </citation>
    <scope>NUCLEOTIDE SEQUENCE [LARGE SCALE GENOMIC DNA]</scope>
    <source>
        <strain evidence="4 5">DSM 15700</strain>
    </source>
</reference>
<dbReference type="OrthoDB" id="3197455at2"/>
<evidence type="ECO:0000256" key="1">
    <source>
        <dbReference type="ARBA" id="ARBA00022741"/>
    </source>
</evidence>
<accession>A0A3N4YGZ7</accession>
<feature type="domain" description="Helicase ATP-binding" evidence="3">
    <location>
        <begin position="110"/>
        <end position="397"/>
    </location>
</feature>
<protein>
    <submittedName>
        <fullName evidence="4">Helicase-like protein</fullName>
    </submittedName>
</protein>
<dbReference type="InterPro" id="IPR011545">
    <property type="entry name" value="DEAD/DEAH_box_helicase_dom"/>
</dbReference>
<evidence type="ECO:0000256" key="2">
    <source>
        <dbReference type="ARBA" id="ARBA00022840"/>
    </source>
</evidence>
<keyword evidence="4" id="KW-0347">Helicase</keyword>
<dbReference type="Pfam" id="PF00271">
    <property type="entry name" value="Helicase_C"/>
    <property type="match status" value="1"/>
</dbReference>
<evidence type="ECO:0000313" key="5">
    <source>
        <dbReference type="Proteomes" id="UP000280501"/>
    </source>
</evidence>
<dbReference type="Pfam" id="PF00270">
    <property type="entry name" value="DEAD"/>
    <property type="match status" value="1"/>
</dbReference>